<keyword evidence="2 5" id="KW-0812">Transmembrane</keyword>
<dbReference type="InterPro" id="IPR049680">
    <property type="entry name" value="FLVCR1-2_SLC49-like"/>
</dbReference>
<gene>
    <name evidence="6" type="primary">dirc2_0</name>
    <name evidence="6" type="ORF">Anas_03576</name>
</gene>
<keyword evidence="3 5" id="KW-1133">Transmembrane helix</keyword>
<keyword evidence="7" id="KW-1185">Reference proteome</keyword>
<dbReference type="EMBL" id="SEYY01013920">
    <property type="protein sequence ID" value="KAB7500452.1"/>
    <property type="molecule type" value="Genomic_DNA"/>
</dbReference>
<keyword evidence="4 5" id="KW-0472">Membrane</keyword>
<feature type="transmembrane region" description="Helical" evidence="5">
    <location>
        <begin position="365"/>
        <end position="386"/>
    </location>
</feature>
<accession>A0A5N5T2A7</accession>
<reference evidence="6 7" key="1">
    <citation type="journal article" date="2019" name="PLoS Biol.">
        <title>Sex chromosomes control vertical transmission of feminizing Wolbachia symbionts in an isopod.</title>
        <authorList>
            <person name="Becking T."/>
            <person name="Chebbi M.A."/>
            <person name="Giraud I."/>
            <person name="Moumen B."/>
            <person name="Laverre T."/>
            <person name="Caubet Y."/>
            <person name="Peccoud J."/>
            <person name="Gilbert C."/>
            <person name="Cordaux R."/>
        </authorList>
    </citation>
    <scope>NUCLEOTIDE SEQUENCE [LARGE SCALE GENOMIC DNA]</scope>
    <source>
        <strain evidence="6">ANa2</strain>
        <tissue evidence="6">Whole body excluding digestive tract and cuticle</tissue>
    </source>
</reference>
<proteinExistence type="predicted"/>
<feature type="transmembrane region" description="Helical" evidence="5">
    <location>
        <begin position="328"/>
        <end position="353"/>
    </location>
</feature>
<feature type="transmembrane region" description="Helical" evidence="5">
    <location>
        <begin position="34"/>
        <end position="54"/>
    </location>
</feature>
<dbReference type="InterPro" id="IPR036259">
    <property type="entry name" value="MFS_trans_sf"/>
</dbReference>
<protein>
    <submittedName>
        <fullName evidence="6">Disrupted in renal carcinoma protein 2-like protein</fullName>
    </submittedName>
</protein>
<evidence type="ECO:0000256" key="4">
    <source>
        <dbReference type="ARBA" id="ARBA00023136"/>
    </source>
</evidence>
<feature type="transmembrane region" description="Helical" evidence="5">
    <location>
        <begin position="102"/>
        <end position="121"/>
    </location>
</feature>
<feature type="transmembrane region" description="Helical" evidence="5">
    <location>
        <begin position="303"/>
        <end position="322"/>
    </location>
</feature>
<dbReference type="SUPFAM" id="SSF103473">
    <property type="entry name" value="MFS general substrate transporter"/>
    <property type="match status" value="1"/>
</dbReference>
<feature type="transmembrane region" description="Helical" evidence="5">
    <location>
        <begin position="425"/>
        <end position="446"/>
    </location>
</feature>
<feature type="transmembrane region" description="Helical" evidence="5">
    <location>
        <begin position="127"/>
        <end position="152"/>
    </location>
</feature>
<organism evidence="6 7">
    <name type="scientific">Armadillidium nasatum</name>
    <dbReference type="NCBI Taxonomy" id="96803"/>
    <lineage>
        <taxon>Eukaryota</taxon>
        <taxon>Metazoa</taxon>
        <taxon>Ecdysozoa</taxon>
        <taxon>Arthropoda</taxon>
        <taxon>Crustacea</taxon>
        <taxon>Multicrustacea</taxon>
        <taxon>Malacostraca</taxon>
        <taxon>Eumalacostraca</taxon>
        <taxon>Peracarida</taxon>
        <taxon>Isopoda</taxon>
        <taxon>Oniscidea</taxon>
        <taxon>Crinocheta</taxon>
        <taxon>Armadillidiidae</taxon>
        <taxon>Armadillidium</taxon>
    </lineage>
</organism>
<sequence>MSSRDSLISQRERTITDQDSIAFPVAVKVYKRRWYILFIFAGLGFMQCAVWNTWGPITQAAKAAYPDWDDAEIGLLSMWGTITMIIGLVPFTIMLQTKGLRYSIVITSGLLAAASAVRLLATEELAFTIFAHIGALLNGFAGIIIGCAPSLLSSTWFPPNERTTATGIGCTFNQLGNAGGFFLGPLIVQDPTNKSNISFPANTDTDMIRRSIRDYMWISAALCVPLFLFVLAYFPDKPKHPPSLTSAIHQTDTTIKEEISMIVRNKNFWMLMVPYSLTIGLNVAWSSVLDINLEPVGIDQNEASLVGIYMTFGGVVLAITASRFTDLLFGYIKVTIIGLLLVSTTMFGWFLFTMNGMLPFGKVQLYVSSVLGASFSYACSPLFFELAVEISYPVSEGIIGGFLTFFWNITAVVFLALLQLRMDSVIWMDYLLFIQGIISIIFMLFLKEEYNRTSLDKTENITVRVTEEGDDDDDIESGILRDIFRSNSILRSHRQ</sequence>
<name>A0A5N5T2A7_9CRUS</name>
<evidence type="ECO:0000313" key="7">
    <source>
        <dbReference type="Proteomes" id="UP000326759"/>
    </source>
</evidence>
<dbReference type="Pfam" id="PF07690">
    <property type="entry name" value="MFS_1"/>
    <property type="match status" value="1"/>
</dbReference>
<feature type="transmembrane region" description="Helical" evidence="5">
    <location>
        <begin position="398"/>
        <end position="418"/>
    </location>
</feature>
<dbReference type="PANTHER" id="PTHR10924:SF27">
    <property type="entry name" value="SOLUTE CARRIER FAMILY 49 MEMBER 4"/>
    <property type="match status" value="1"/>
</dbReference>
<evidence type="ECO:0000313" key="6">
    <source>
        <dbReference type="EMBL" id="KAB7500452.1"/>
    </source>
</evidence>
<comment type="caution">
    <text evidence="6">The sequence shown here is derived from an EMBL/GenBank/DDBJ whole genome shotgun (WGS) entry which is preliminary data.</text>
</comment>
<dbReference type="Gene3D" id="1.20.1250.20">
    <property type="entry name" value="MFS general substrate transporter like domains"/>
    <property type="match status" value="2"/>
</dbReference>
<dbReference type="GO" id="GO:0022857">
    <property type="term" value="F:transmembrane transporter activity"/>
    <property type="evidence" value="ECO:0007669"/>
    <property type="project" value="InterPro"/>
</dbReference>
<dbReference type="AlphaFoldDB" id="A0A5N5T2A7"/>
<dbReference type="Proteomes" id="UP000326759">
    <property type="component" value="Unassembled WGS sequence"/>
</dbReference>
<dbReference type="PANTHER" id="PTHR10924">
    <property type="entry name" value="MAJOR FACILITATOR SUPERFAMILY PROTEIN-RELATED"/>
    <property type="match status" value="1"/>
</dbReference>
<feature type="transmembrane region" description="Helical" evidence="5">
    <location>
        <begin position="74"/>
        <end position="95"/>
    </location>
</feature>
<dbReference type="InterPro" id="IPR011701">
    <property type="entry name" value="MFS"/>
</dbReference>
<feature type="transmembrane region" description="Helical" evidence="5">
    <location>
        <begin position="268"/>
        <end position="291"/>
    </location>
</feature>
<comment type="subcellular location">
    <subcellularLocation>
        <location evidence="1">Membrane</location>
        <topology evidence="1">Multi-pass membrane protein</topology>
    </subcellularLocation>
</comment>
<dbReference type="OrthoDB" id="6360613at2759"/>
<dbReference type="GO" id="GO:0016020">
    <property type="term" value="C:membrane"/>
    <property type="evidence" value="ECO:0007669"/>
    <property type="project" value="UniProtKB-SubCell"/>
</dbReference>
<evidence type="ECO:0000256" key="2">
    <source>
        <dbReference type="ARBA" id="ARBA00022692"/>
    </source>
</evidence>
<evidence type="ECO:0000256" key="3">
    <source>
        <dbReference type="ARBA" id="ARBA00022989"/>
    </source>
</evidence>
<feature type="transmembrane region" description="Helical" evidence="5">
    <location>
        <begin position="215"/>
        <end position="234"/>
    </location>
</feature>
<evidence type="ECO:0000256" key="5">
    <source>
        <dbReference type="SAM" id="Phobius"/>
    </source>
</evidence>
<evidence type="ECO:0000256" key="1">
    <source>
        <dbReference type="ARBA" id="ARBA00004141"/>
    </source>
</evidence>